<dbReference type="InterPro" id="IPR029058">
    <property type="entry name" value="AB_hydrolase_fold"/>
</dbReference>
<feature type="region of interest" description="Disordered" evidence="7">
    <location>
        <begin position="257"/>
        <end position="364"/>
    </location>
</feature>
<evidence type="ECO:0000256" key="7">
    <source>
        <dbReference type="SAM" id="MobiDB-lite"/>
    </source>
</evidence>
<dbReference type="Gene3D" id="3.40.50.1820">
    <property type="entry name" value="alpha/beta hydrolase"/>
    <property type="match status" value="1"/>
</dbReference>
<dbReference type="GO" id="GO:0005783">
    <property type="term" value="C:endoplasmic reticulum"/>
    <property type="evidence" value="ECO:0007669"/>
    <property type="project" value="UniProtKB-SubCell"/>
</dbReference>
<accession>A0AA39QXU8</accession>
<gene>
    <name evidence="8" type="ORF">JMJ35_008205</name>
</gene>
<reference evidence="8" key="1">
    <citation type="submission" date="2023-03" db="EMBL/GenBank/DDBJ databases">
        <title>Complete genome of Cladonia borealis.</title>
        <authorList>
            <person name="Park H."/>
        </authorList>
    </citation>
    <scope>NUCLEOTIDE SEQUENCE</scope>
    <source>
        <strain evidence="8">ANT050790</strain>
    </source>
</reference>
<dbReference type="AlphaFoldDB" id="A0AA39QXU8"/>
<keyword evidence="4" id="KW-0256">Endoplasmic reticulum</keyword>
<name>A0AA39QXU8_9LECA</name>
<dbReference type="GO" id="GO:0016020">
    <property type="term" value="C:membrane"/>
    <property type="evidence" value="ECO:0007669"/>
    <property type="project" value="UniProtKB-SubCell"/>
</dbReference>
<feature type="compositionally biased region" description="Polar residues" evidence="7">
    <location>
        <begin position="326"/>
        <end position="339"/>
    </location>
</feature>
<keyword evidence="9" id="KW-1185">Reference proteome</keyword>
<evidence type="ECO:0000313" key="8">
    <source>
        <dbReference type="EMBL" id="KAK0509811.1"/>
    </source>
</evidence>
<dbReference type="PANTHER" id="PTHR48182:SF2">
    <property type="entry name" value="PROTEIN SERAC1"/>
    <property type="match status" value="1"/>
</dbReference>
<dbReference type="EMBL" id="JAFEKC020000018">
    <property type="protein sequence ID" value="KAK0509811.1"/>
    <property type="molecule type" value="Genomic_DNA"/>
</dbReference>
<evidence type="ECO:0000256" key="5">
    <source>
        <dbReference type="ARBA" id="ARBA00023128"/>
    </source>
</evidence>
<evidence type="ECO:0000256" key="6">
    <source>
        <dbReference type="ARBA" id="ARBA00023136"/>
    </source>
</evidence>
<evidence type="ECO:0008006" key="10">
    <source>
        <dbReference type="Google" id="ProtNLM"/>
    </source>
</evidence>
<keyword evidence="6" id="KW-0472">Membrane</keyword>
<proteinExistence type="predicted"/>
<evidence type="ECO:0000256" key="2">
    <source>
        <dbReference type="ARBA" id="ARBA00004240"/>
    </source>
</evidence>
<evidence type="ECO:0000313" key="9">
    <source>
        <dbReference type="Proteomes" id="UP001166286"/>
    </source>
</evidence>
<dbReference type="SUPFAM" id="SSF53474">
    <property type="entry name" value="alpha/beta-Hydrolases"/>
    <property type="match status" value="1"/>
</dbReference>
<dbReference type="PANTHER" id="PTHR48182">
    <property type="entry name" value="PROTEIN SERAC1"/>
    <property type="match status" value="1"/>
</dbReference>
<organism evidence="8 9">
    <name type="scientific">Cladonia borealis</name>
    <dbReference type="NCBI Taxonomy" id="184061"/>
    <lineage>
        <taxon>Eukaryota</taxon>
        <taxon>Fungi</taxon>
        <taxon>Dikarya</taxon>
        <taxon>Ascomycota</taxon>
        <taxon>Pezizomycotina</taxon>
        <taxon>Lecanoromycetes</taxon>
        <taxon>OSLEUM clade</taxon>
        <taxon>Lecanoromycetidae</taxon>
        <taxon>Lecanorales</taxon>
        <taxon>Lecanorineae</taxon>
        <taxon>Cladoniaceae</taxon>
        <taxon>Cladonia</taxon>
    </lineage>
</organism>
<dbReference type="Proteomes" id="UP001166286">
    <property type="component" value="Unassembled WGS sequence"/>
</dbReference>
<sequence>MADPISIIPLVEGSVGLILQCGSTIKSLNDIAGKYKHAELTLRSIIQEVDIIELAWKRIKDWFESYTNETGDVELLERLDKSLKCGTNVISALQDDLLDYGEGRLGIMRRSRLAWNENALRDHQYRIRGQVQAMSLLLQVMELPTSKARSKQLHRARNTLLKSDESAYSIVPSRMSISSSARNSVLSVESAELIDHRWSFEGDLLGARVYKRTYVKNLLNAVLHSKVAKAKDGAYTMLANDAVSTSADDELEAPTNAVLGANGDDAPGTNVEQGLVPLSNSECSTERSWSYSEAEPDPIEPRQTGLSGGTVDDAPGTNVEQDLVPLSNSECSTEHSWSYSEAEPDPIEPRQTGLGGGTVDDAPGTNVEQGLVLLSEEMSKDSECYGEFSYLDFVAISGPIEEPQQTWTHPKTRHLWLRDSLPKDFISARIFTFNYSSYLLLSDEIANIESYAEKLLSELKTVGAGYDNRRIVFIAHSYGGFLCKRALVLAKNDLRYSDIVKNATLFCFFGTPSYFRTYNPTYFQPSDLGDIMNLYLKGLGTSTFSGRARSTILETLKKFTGSLFEGEPQWSDECLPLHVLNLQEWDETGSVGRRIVHEDMIYCSADRYSVRDSYTRMYQFESEEDAYYRSLVRDIGILSRFLYGNPGLATLHALNPNPGKDTLGPEEQGST</sequence>
<comment type="subcellular location">
    <subcellularLocation>
        <location evidence="2">Endoplasmic reticulum</location>
    </subcellularLocation>
    <subcellularLocation>
        <location evidence="3">Membrane</location>
    </subcellularLocation>
    <subcellularLocation>
        <location evidence="1">Mitochondrion</location>
    </subcellularLocation>
</comment>
<evidence type="ECO:0000256" key="1">
    <source>
        <dbReference type="ARBA" id="ARBA00004173"/>
    </source>
</evidence>
<dbReference type="GO" id="GO:0005739">
    <property type="term" value="C:mitochondrion"/>
    <property type="evidence" value="ECO:0007669"/>
    <property type="project" value="UniProtKB-SubCell"/>
</dbReference>
<keyword evidence="5" id="KW-0496">Mitochondrion</keyword>
<feature type="compositionally biased region" description="Polar residues" evidence="7">
    <location>
        <begin position="278"/>
        <end position="291"/>
    </location>
</feature>
<comment type="caution">
    <text evidence="8">The sequence shown here is derived from an EMBL/GenBank/DDBJ whole genome shotgun (WGS) entry which is preliminary data.</text>
</comment>
<dbReference type="InterPro" id="IPR052374">
    <property type="entry name" value="SERAC1"/>
</dbReference>
<evidence type="ECO:0000256" key="4">
    <source>
        <dbReference type="ARBA" id="ARBA00022824"/>
    </source>
</evidence>
<protein>
    <recommendedName>
        <fullName evidence="10">DUF676 domain-containing protein</fullName>
    </recommendedName>
</protein>
<evidence type="ECO:0000256" key="3">
    <source>
        <dbReference type="ARBA" id="ARBA00004370"/>
    </source>
</evidence>